<keyword evidence="8" id="KW-0597">Phosphoprotein</keyword>
<evidence type="ECO:0000256" key="15">
    <source>
        <dbReference type="ARBA" id="ARBA00023242"/>
    </source>
</evidence>
<evidence type="ECO:0000256" key="2">
    <source>
        <dbReference type="ARBA" id="ARBA00004496"/>
    </source>
</evidence>
<keyword evidence="14" id="KW-0234">DNA repair</keyword>
<comment type="similarity">
    <text evidence="4">Belongs to the DEF1 family.</text>
</comment>
<evidence type="ECO:0000256" key="13">
    <source>
        <dbReference type="ARBA" id="ARBA00023125"/>
    </source>
</evidence>
<feature type="compositionally biased region" description="Polar residues" evidence="16">
    <location>
        <begin position="132"/>
        <end position="168"/>
    </location>
</feature>
<dbReference type="STRING" id="4846.A0A367KVH3"/>
<evidence type="ECO:0000259" key="17">
    <source>
        <dbReference type="PROSITE" id="PS51140"/>
    </source>
</evidence>
<dbReference type="AlphaFoldDB" id="A0A367KVH3"/>
<feature type="region of interest" description="Disordered" evidence="16">
    <location>
        <begin position="75"/>
        <end position="343"/>
    </location>
</feature>
<feature type="compositionally biased region" description="Polar residues" evidence="16">
    <location>
        <begin position="701"/>
        <end position="713"/>
    </location>
</feature>
<dbReference type="PROSITE" id="PS51140">
    <property type="entry name" value="CUE"/>
    <property type="match status" value="1"/>
</dbReference>
<evidence type="ECO:0000256" key="5">
    <source>
        <dbReference type="ARBA" id="ARBA00020536"/>
    </source>
</evidence>
<evidence type="ECO:0000256" key="11">
    <source>
        <dbReference type="ARBA" id="ARBA00022843"/>
    </source>
</evidence>
<evidence type="ECO:0000256" key="9">
    <source>
        <dbReference type="ARBA" id="ARBA00022763"/>
    </source>
</evidence>
<keyword evidence="13" id="KW-0238">DNA-binding</keyword>
<feature type="compositionally biased region" description="Low complexity" evidence="16">
    <location>
        <begin position="754"/>
        <end position="774"/>
    </location>
</feature>
<dbReference type="CDD" id="cd14368">
    <property type="entry name" value="CUE_DEF1_like"/>
    <property type="match status" value="1"/>
</dbReference>
<keyword evidence="9" id="KW-0227">DNA damage</keyword>
<feature type="compositionally biased region" description="Polar residues" evidence="16">
    <location>
        <begin position="175"/>
        <end position="187"/>
    </location>
</feature>
<comment type="caution">
    <text evidence="18">The sequence shown here is derived from an EMBL/GenBank/DDBJ whole genome shotgun (WGS) entry which is preliminary data.</text>
</comment>
<dbReference type="GO" id="GO:0043130">
    <property type="term" value="F:ubiquitin binding"/>
    <property type="evidence" value="ECO:0007669"/>
    <property type="project" value="InterPro"/>
</dbReference>
<dbReference type="InterPro" id="IPR041803">
    <property type="entry name" value="DEF1_CUE"/>
</dbReference>
<feature type="compositionally biased region" description="Low complexity" evidence="16">
    <location>
        <begin position="411"/>
        <end position="489"/>
    </location>
</feature>
<dbReference type="Pfam" id="PF02845">
    <property type="entry name" value="CUE"/>
    <property type="match status" value="1"/>
</dbReference>
<feature type="region of interest" description="Disordered" evidence="16">
    <location>
        <begin position="363"/>
        <end position="491"/>
    </location>
</feature>
<evidence type="ECO:0000256" key="3">
    <source>
        <dbReference type="ARBA" id="ARBA00004574"/>
    </source>
</evidence>
<keyword evidence="15" id="KW-0539">Nucleus</keyword>
<comment type="subcellular location">
    <subcellularLocation>
        <location evidence="3">Chromosome</location>
        <location evidence="3">Telomere</location>
    </subcellularLocation>
    <subcellularLocation>
        <location evidence="2">Cytoplasm</location>
    </subcellularLocation>
    <subcellularLocation>
        <location evidence="1">Nucleus</location>
    </subcellularLocation>
</comment>
<dbReference type="InterPro" id="IPR009060">
    <property type="entry name" value="UBA-like_sf"/>
</dbReference>
<evidence type="ECO:0000313" key="19">
    <source>
        <dbReference type="Proteomes" id="UP000253551"/>
    </source>
</evidence>
<feature type="region of interest" description="Disordered" evidence="16">
    <location>
        <begin position="697"/>
        <end position="788"/>
    </location>
</feature>
<dbReference type="SUPFAM" id="SSF46934">
    <property type="entry name" value="UBA-like"/>
    <property type="match status" value="1"/>
</dbReference>
<dbReference type="EMBL" id="PJQM01000229">
    <property type="protein sequence ID" value="RCI06110.1"/>
    <property type="molecule type" value="Genomic_DNA"/>
</dbReference>
<feature type="compositionally biased region" description="Polar residues" evidence="16">
    <location>
        <begin position="248"/>
        <end position="283"/>
    </location>
</feature>
<dbReference type="Proteomes" id="UP000253551">
    <property type="component" value="Unassembled WGS sequence"/>
</dbReference>
<protein>
    <recommendedName>
        <fullName evidence="5">RNA polymerase II degradation factor 1</fullName>
    </recommendedName>
</protein>
<dbReference type="OrthoDB" id="5396806at2759"/>
<dbReference type="InterPro" id="IPR051833">
    <property type="entry name" value="TC-DDR_regulator"/>
</dbReference>
<sequence length="788" mass="86034">MTSHEIRSTQNARNKISSEQNDLKKLKSKHSAKLPTLKVLFSEWSDDDLLFVLEEANGDLDLAIDRISEGHANQWGEVKTKKSKKEAQKAKAATATISPHQTSSTITSYSPKPSTPSRPNNDRVNRSGKAPITSNRARKINSSWDNKQQDSSASFGGSWANIASTKGQNDVIDDSWNTPNTTDSWATSVPVQDNNEEDVNDDQPKTWASLLKSKPKTEAENVDTNEDEPFATQTHDGGIAASTDDAWNASTISNEGWNATGATPNITTSTSQEWNTDSWNAASEQPVVDEWSTPVNVNGSSIKEPPKEQEHNHEESEVSKEEEKSSNNRLHNQEEPVVLPTSDIAELDVKFGSLHVEEESTEILVKETTVIEEETKEPAVEAPSVEPSAPLTNTNNDSSFAHSSYLDQQEVPAAATSATPAAAVSANPAYQQQQPQKVSQQGVPQQGVPQQGVPQQGVPQQGVPQQGVPQQGVPQQGIPQQGHPQQQQPFGMDHLTSAYSSYLPNQPHTGASGFGMNPMGNVPDYSAYSTEAQRAAAAMGYYDPTAFNHHSPVTSSIPYQTRDKYTQETAGQAASAQSQTVPQQMYPTNLPYYQYYYMPNQYSAYQQSAYGQPFMNKSMYPNMYQHSSAAAGKPATAAAAAAAAAAAQSPYSSPYGQQSQLYSQSMSGYDDLGLSDYQKSMYGQQQPQLQGFLGQLNQQQPAQGGSQPTQPAQKSDARSAAISSSAASQPPSGQQQTAQQQPLHHPYANNFFGQPQMFSYQQYPQYQQQMGHPQATATNRHQQQYWNQ</sequence>
<feature type="compositionally biased region" description="Polar residues" evidence="16">
    <location>
        <begin position="97"/>
        <end position="119"/>
    </location>
</feature>
<evidence type="ECO:0000313" key="18">
    <source>
        <dbReference type="EMBL" id="RCI06110.1"/>
    </source>
</evidence>
<dbReference type="GO" id="GO:0006281">
    <property type="term" value="P:DNA repair"/>
    <property type="evidence" value="ECO:0007669"/>
    <property type="project" value="UniProtKB-KW"/>
</dbReference>
<keyword evidence="10" id="KW-0833">Ubl conjugation pathway</keyword>
<evidence type="ECO:0000256" key="7">
    <source>
        <dbReference type="ARBA" id="ARBA00022490"/>
    </source>
</evidence>
<dbReference type="PANTHER" id="PTHR16308:SF13">
    <property type="entry name" value="PROTEIN LINGERER"/>
    <property type="match status" value="1"/>
</dbReference>
<keyword evidence="6" id="KW-0158">Chromosome</keyword>
<feature type="region of interest" description="Disordered" evidence="16">
    <location>
        <begin position="1"/>
        <end position="30"/>
    </location>
</feature>
<dbReference type="GO" id="GO:0000781">
    <property type="term" value="C:chromosome, telomeric region"/>
    <property type="evidence" value="ECO:0007669"/>
    <property type="project" value="UniProtKB-SubCell"/>
</dbReference>
<evidence type="ECO:0000256" key="1">
    <source>
        <dbReference type="ARBA" id="ARBA00004123"/>
    </source>
</evidence>
<proteinExistence type="inferred from homology"/>
<feature type="compositionally biased region" description="Low complexity" evidence="16">
    <location>
        <begin position="718"/>
        <end position="742"/>
    </location>
</feature>
<evidence type="ECO:0000256" key="16">
    <source>
        <dbReference type="SAM" id="MobiDB-lite"/>
    </source>
</evidence>
<evidence type="ECO:0000256" key="4">
    <source>
        <dbReference type="ARBA" id="ARBA00005491"/>
    </source>
</evidence>
<evidence type="ECO:0000256" key="10">
    <source>
        <dbReference type="ARBA" id="ARBA00022786"/>
    </source>
</evidence>
<feature type="compositionally biased region" description="Polar residues" evidence="16">
    <location>
        <begin position="390"/>
        <end position="407"/>
    </location>
</feature>
<feature type="compositionally biased region" description="Polar residues" evidence="16">
    <location>
        <begin position="775"/>
        <end position="788"/>
    </location>
</feature>
<evidence type="ECO:0000256" key="14">
    <source>
        <dbReference type="ARBA" id="ARBA00023204"/>
    </source>
</evidence>
<name>A0A367KVH3_RHIST</name>
<dbReference type="GO" id="GO:0003677">
    <property type="term" value="F:DNA binding"/>
    <property type="evidence" value="ECO:0007669"/>
    <property type="project" value="UniProtKB-KW"/>
</dbReference>
<dbReference type="InterPro" id="IPR003892">
    <property type="entry name" value="CUE"/>
</dbReference>
<feature type="compositionally biased region" description="Polar residues" evidence="16">
    <location>
        <begin position="8"/>
        <end position="20"/>
    </location>
</feature>
<organism evidence="18 19">
    <name type="scientific">Rhizopus stolonifer</name>
    <name type="common">Rhizopus nigricans</name>
    <dbReference type="NCBI Taxonomy" id="4846"/>
    <lineage>
        <taxon>Eukaryota</taxon>
        <taxon>Fungi</taxon>
        <taxon>Fungi incertae sedis</taxon>
        <taxon>Mucoromycota</taxon>
        <taxon>Mucoromycotina</taxon>
        <taxon>Mucoromycetes</taxon>
        <taxon>Mucorales</taxon>
        <taxon>Mucorineae</taxon>
        <taxon>Rhizopodaceae</taxon>
        <taxon>Rhizopus</taxon>
    </lineage>
</organism>
<keyword evidence="7" id="KW-0963">Cytoplasm</keyword>
<evidence type="ECO:0000256" key="12">
    <source>
        <dbReference type="ARBA" id="ARBA00022895"/>
    </source>
</evidence>
<gene>
    <name evidence="18" type="primary">DEF1_3</name>
    <name evidence="18" type="ORF">CU098_013418</name>
</gene>
<keyword evidence="12" id="KW-0779">Telomere</keyword>
<keyword evidence="19" id="KW-1185">Reference proteome</keyword>
<dbReference type="PANTHER" id="PTHR16308">
    <property type="entry name" value="UBIQUITIN ASSOCIATED PROTEIN 2-LIKE/LINGERER"/>
    <property type="match status" value="1"/>
</dbReference>
<feature type="compositionally biased region" description="Acidic residues" evidence="16">
    <location>
        <begin position="220"/>
        <end position="229"/>
    </location>
</feature>
<reference evidence="18 19" key="1">
    <citation type="journal article" date="2018" name="G3 (Bethesda)">
        <title>Phylogenetic and Phylogenomic Definition of Rhizopus Species.</title>
        <authorList>
            <person name="Gryganskyi A.P."/>
            <person name="Golan J."/>
            <person name="Dolatabadi S."/>
            <person name="Mondo S."/>
            <person name="Robb S."/>
            <person name="Idnurm A."/>
            <person name="Muszewska A."/>
            <person name="Steczkiewicz K."/>
            <person name="Masonjones S."/>
            <person name="Liao H.L."/>
            <person name="Gajdeczka M.T."/>
            <person name="Anike F."/>
            <person name="Vuek A."/>
            <person name="Anishchenko I.M."/>
            <person name="Voigt K."/>
            <person name="de Hoog G.S."/>
            <person name="Smith M.E."/>
            <person name="Heitman J."/>
            <person name="Vilgalys R."/>
            <person name="Stajich J.E."/>
        </authorList>
    </citation>
    <scope>NUCLEOTIDE SEQUENCE [LARGE SCALE GENOMIC DNA]</scope>
    <source>
        <strain evidence="18 19">LSU 92-RS-03</strain>
    </source>
</reference>
<evidence type="ECO:0000256" key="8">
    <source>
        <dbReference type="ARBA" id="ARBA00022553"/>
    </source>
</evidence>
<dbReference type="GO" id="GO:0005737">
    <property type="term" value="C:cytoplasm"/>
    <property type="evidence" value="ECO:0007669"/>
    <property type="project" value="UniProtKB-SubCell"/>
</dbReference>
<accession>A0A367KVH3</accession>
<keyword evidence="11" id="KW-0832">Ubl conjugation</keyword>
<evidence type="ECO:0000256" key="6">
    <source>
        <dbReference type="ARBA" id="ARBA00022454"/>
    </source>
</evidence>
<feature type="domain" description="CUE" evidence="17">
    <location>
        <begin position="29"/>
        <end position="72"/>
    </location>
</feature>
<feature type="compositionally biased region" description="Basic and acidic residues" evidence="16">
    <location>
        <begin position="304"/>
        <end position="334"/>
    </location>
</feature>
<dbReference type="GO" id="GO:0005634">
    <property type="term" value="C:nucleus"/>
    <property type="evidence" value="ECO:0007669"/>
    <property type="project" value="UniProtKB-SubCell"/>
</dbReference>